<proteinExistence type="predicted"/>
<keyword evidence="2" id="KW-1185">Reference proteome</keyword>
<dbReference type="Proteomes" id="UP001057402">
    <property type="component" value="Chromosome 10"/>
</dbReference>
<evidence type="ECO:0000313" key="2">
    <source>
        <dbReference type="Proteomes" id="UP001057402"/>
    </source>
</evidence>
<protein>
    <submittedName>
        <fullName evidence="1">Uncharacterized protein</fullName>
    </submittedName>
</protein>
<reference evidence="2" key="1">
    <citation type="journal article" date="2023" name="Front. Plant Sci.">
        <title>Chromosomal-level genome assembly of Melastoma candidum provides insights into trichome evolution.</title>
        <authorList>
            <person name="Zhong Y."/>
            <person name="Wu W."/>
            <person name="Sun C."/>
            <person name="Zou P."/>
            <person name="Liu Y."/>
            <person name="Dai S."/>
            <person name="Zhou R."/>
        </authorList>
    </citation>
    <scope>NUCLEOTIDE SEQUENCE [LARGE SCALE GENOMIC DNA]</scope>
</reference>
<organism evidence="1 2">
    <name type="scientific">Melastoma candidum</name>
    <dbReference type="NCBI Taxonomy" id="119954"/>
    <lineage>
        <taxon>Eukaryota</taxon>
        <taxon>Viridiplantae</taxon>
        <taxon>Streptophyta</taxon>
        <taxon>Embryophyta</taxon>
        <taxon>Tracheophyta</taxon>
        <taxon>Spermatophyta</taxon>
        <taxon>Magnoliopsida</taxon>
        <taxon>eudicotyledons</taxon>
        <taxon>Gunneridae</taxon>
        <taxon>Pentapetalae</taxon>
        <taxon>rosids</taxon>
        <taxon>malvids</taxon>
        <taxon>Myrtales</taxon>
        <taxon>Melastomataceae</taxon>
        <taxon>Melastomatoideae</taxon>
        <taxon>Melastomateae</taxon>
        <taxon>Melastoma</taxon>
    </lineage>
</organism>
<evidence type="ECO:0000313" key="1">
    <source>
        <dbReference type="EMBL" id="KAI4318780.1"/>
    </source>
</evidence>
<sequence length="323" mass="34408">MVLPLLLFLVVLSSAAGAARGQLKVGFYSDTCPNAESIVAKAVRDAASSDPKTAAILLRLHFHDCFVEGCDGSILIDGGDSVEKNAFAHQGVRGFDVVENAKRQLEAECPGVVSCADIVALMARDAVALANGPAYDVPTGRRDGRVSNLSLAEDMPDVGDSIEKLKSKFFNKGMTAKDLVLLSAAHTIGTTACFFMTTRLYNFAQGGGPDPSIDPSFLPELESKCPRNGDVNVRIAIDHGSEDTFDDQILRNIRGGFAVLESDAKLNDDPDTRSVLDSYFGVLSPLFGPSFETDFMQSIGKMGKIGVKTGSDGEIRKVCGSFN</sequence>
<comment type="caution">
    <text evidence="1">The sequence shown here is derived from an EMBL/GenBank/DDBJ whole genome shotgun (WGS) entry which is preliminary data.</text>
</comment>
<accession>A0ACB9M4X2</accession>
<gene>
    <name evidence="1" type="ORF">MLD38_032447</name>
</gene>
<dbReference type="EMBL" id="CM042889">
    <property type="protein sequence ID" value="KAI4318780.1"/>
    <property type="molecule type" value="Genomic_DNA"/>
</dbReference>
<name>A0ACB9M4X2_9MYRT</name>